<name>M0C417_9EURY</name>
<organism evidence="1 2">
    <name type="scientific">Haloterrigena salina JCM 13891</name>
    <dbReference type="NCBI Taxonomy" id="1227488"/>
    <lineage>
        <taxon>Archaea</taxon>
        <taxon>Methanobacteriati</taxon>
        <taxon>Methanobacteriota</taxon>
        <taxon>Stenosarchaea group</taxon>
        <taxon>Halobacteria</taxon>
        <taxon>Halobacteriales</taxon>
        <taxon>Natrialbaceae</taxon>
        <taxon>Haloterrigena</taxon>
    </lineage>
</organism>
<dbReference type="PATRIC" id="fig|1227488.3.peg.2470"/>
<protein>
    <submittedName>
        <fullName evidence="1">Thiol-disulfide oxidoreductase DCC</fullName>
    </submittedName>
</protein>
<accession>M0C417</accession>
<dbReference type="AlphaFoldDB" id="M0C417"/>
<dbReference type="Pfam" id="PF04134">
    <property type="entry name" value="DCC1-like"/>
    <property type="match status" value="1"/>
</dbReference>
<dbReference type="OrthoDB" id="195634at2157"/>
<dbReference type="eggNOG" id="arCOG04646">
    <property type="taxonomic scope" value="Archaea"/>
</dbReference>
<dbReference type="RefSeq" id="WP_008894771.1">
    <property type="nucleotide sequence ID" value="NZ_AOIS01000037.1"/>
</dbReference>
<comment type="caution">
    <text evidence="1">The sequence shown here is derived from an EMBL/GenBank/DDBJ whole genome shotgun (WGS) entry which is preliminary data.</text>
</comment>
<dbReference type="GO" id="GO:0015035">
    <property type="term" value="F:protein-disulfide reductase activity"/>
    <property type="evidence" value="ECO:0007669"/>
    <property type="project" value="InterPro"/>
</dbReference>
<gene>
    <name evidence="1" type="ORF">C477_12397</name>
</gene>
<dbReference type="InterPro" id="IPR007263">
    <property type="entry name" value="DCC1-like"/>
</dbReference>
<sequence length="117" mass="13080">MSPSPPPTLVYDDDCGVCTRAARFVDRRAAIDIVGFSELTPELRDRLPAEYEQCAHLVTERAVYSCGEAMERAYELTGLPPSRLLPLFRGIPGYESVREGVYRIVAENRPLIGRLLP</sequence>
<proteinExistence type="predicted"/>
<reference evidence="1 2" key="1">
    <citation type="journal article" date="2014" name="PLoS Genet.">
        <title>Phylogenetically driven sequencing of extremely halophilic archaea reveals strategies for static and dynamic osmo-response.</title>
        <authorList>
            <person name="Becker E.A."/>
            <person name="Seitzer P.M."/>
            <person name="Tritt A."/>
            <person name="Larsen D."/>
            <person name="Krusor M."/>
            <person name="Yao A.I."/>
            <person name="Wu D."/>
            <person name="Madern D."/>
            <person name="Eisen J.A."/>
            <person name="Darling A.E."/>
            <person name="Facciotti M.T."/>
        </authorList>
    </citation>
    <scope>NUCLEOTIDE SEQUENCE [LARGE SCALE GENOMIC DNA]</scope>
    <source>
        <strain evidence="1 2">JCM 13891</strain>
    </source>
</reference>
<dbReference type="Proteomes" id="UP000011657">
    <property type="component" value="Unassembled WGS sequence"/>
</dbReference>
<keyword evidence="2" id="KW-1185">Reference proteome</keyword>
<evidence type="ECO:0000313" key="1">
    <source>
        <dbReference type="EMBL" id="ELZ18006.1"/>
    </source>
</evidence>
<evidence type="ECO:0000313" key="2">
    <source>
        <dbReference type="Proteomes" id="UP000011657"/>
    </source>
</evidence>
<dbReference type="EMBL" id="AOIS01000037">
    <property type="protein sequence ID" value="ELZ18006.1"/>
    <property type="molecule type" value="Genomic_DNA"/>
</dbReference>